<accession>A0A2W5Z008</accession>
<reference evidence="3 4" key="1">
    <citation type="journal article" date="2017" name="Nature">
        <title>Atmospheric trace gases support primary production in Antarctic desert surface soil.</title>
        <authorList>
            <person name="Ji M."/>
            <person name="Greening C."/>
            <person name="Vanwonterghem I."/>
            <person name="Carere C.R."/>
            <person name="Bay S.K."/>
            <person name="Steen J.A."/>
            <person name="Montgomery K."/>
            <person name="Lines T."/>
            <person name="Beardall J."/>
            <person name="van Dorst J."/>
            <person name="Snape I."/>
            <person name="Stott M.B."/>
            <person name="Hugenholtz P."/>
            <person name="Ferrari B.C."/>
        </authorList>
    </citation>
    <scope>NUCLEOTIDE SEQUENCE [LARGE SCALE GENOMIC DNA]</scope>
    <source>
        <strain evidence="3">RRmetagenome_bin12</strain>
    </source>
</reference>
<proteinExistence type="predicted"/>
<dbReference type="EMBL" id="QHBU01000256">
    <property type="protein sequence ID" value="PZR78532.1"/>
    <property type="molecule type" value="Genomic_DNA"/>
</dbReference>
<accession>A0A934JZY1</accession>
<organism evidence="3 4">
    <name type="scientific">Candidatus Aeolococcus gillhamiae</name>
    <dbReference type="NCBI Taxonomy" id="3127015"/>
    <lineage>
        <taxon>Bacteria</taxon>
        <taxon>Bacillati</taxon>
        <taxon>Candidatus Dormiibacterota</taxon>
        <taxon>Candidatus Dormibacteria</taxon>
        <taxon>Candidatus Aeolococcales</taxon>
        <taxon>Candidatus Aeolococcaceae</taxon>
        <taxon>Candidatus Aeolococcus</taxon>
    </lineage>
</organism>
<name>A0A2W5Z008_9BACT</name>
<evidence type="ECO:0000313" key="3">
    <source>
        <dbReference type="EMBL" id="PZR78532.1"/>
    </source>
</evidence>
<evidence type="ECO:0000313" key="4">
    <source>
        <dbReference type="Proteomes" id="UP000248724"/>
    </source>
</evidence>
<sequence>MHEGDGHDTAAQLRRLRERADEDFDSPPGIKLPGRHQIDLAELGLRVAVTRARYPNRDDGVDQYAVTLTRSGLDQRPADSEVSLVLETAFGASAGDAVERTGGGPLVRMFRVPAAAAQPR</sequence>
<comment type="caution">
    <text evidence="3">The sequence shown here is derived from an EMBL/GenBank/DDBJ whole genome shotgun (WGS) entry which is preliminary data.</text>
</comment>
<reference evidence="2 5" key="3">
    <citation type="submission" date="2020-10" db="EMBL/GenBank/DDBJ databases">
        <title>Ca. Dormibacterota MAGs.</title>
        <authorList>
            <person name="Montgomery K."/>
        </authorList>
    </citation>
    <scope>NUCLEOTIDE SEQUENCE [LARGE SCALE GENOMIC DNA]</scope>
    <source>
        <strain evidence="2">SC8812_S17_18</strain>
    </source>
</reference>
<protein>
    <submittedName>
        <fullName evidence="3">Uncharacterized protein</fullName>
    </submittedName>
</protein>
<feature type="region of interest" description="Disordered" evidence="1">
    <location>
        <begin position="1"/>
        <end position="33"/>
    </location>
</feature>
<gene>
    <name evidence="3" type="ORF">DLM65_12835</name>
    <name evidence="2" type="ORF">JF886_07495</name>
</gene>
<dbReference type="EMBL" id="JAEKNS010000077">
    <property type="protein sequence ID" value="MBJ7594692.1"/>
    <property type="molecule type" value="Genomic_DNA"/>
</dbReference>
<evidence type="ECO:0000256" key="1">
    <source>
        <dbReference type="SAM" id="MobiDB-lite"/>
    </source>
</evidence>
<evidence type="ECO:0000313" key="5">
    <source>
        <dbReference type="Proteomes" id="UP000606991"/>
    </source>
</evidence>
<dbReference type="AlphaFoldDB" id="A0A2W5Z008"/>
<dbReference type="RefSeq" id="WP_337311112.1">
    <property type="nucleotide sequence ID" value="NZ_JAEKNS010000077.1"/>
</dbReference>
<evidence type="ECO:0000313" key="2">
    <source>
        <dbReference type="EMBL" id="MBJ7594692.1"/>
    </source>
</evidence>
<reference evidence="3" key="2">
    <citation type="submission" date="2018-05" db="EMBL/GenBank/DDBJ databases">
        <authorList>
            <person name="Ferrari B."/>
        </authorList>
    </citation>
    <scope>NUCLEOTIDE SEQUENCE</scope>
    <source>
        <strain evidence="3">RRmetagenome_bin12</strain>
    </source>
</reference>
<dbReference type="Proteomes" id="UP000606991">
    <property type="component" value="Unassembled WGS sequence"/>
</dbReference>
<dbReference type="Proteomes" id="UP000248724">
    <property type="component" value="Unassembled WGS sequence"/>
</dbReference>